<name>A0A2C6CTH7_9GAMM</name>
<dbReference type="Gene3D" id="1.20.120.1220">
    <property type="match status" value="1"/>
</dbReference>
<keyword evidence="3 6" id="KW-0812">Transmembrane</keyword>
<feature type="domain" description="Prepilin type IV endopeptidase peptidase" evidence="7">
    <location>
        <begin position="12"/>
        <end position="110"/>
    </location>
</feature>
<dbReference type="EMBL" id="PDDX01000001">
    <property type="protein sequence ID" value="PHI29949.1"/>
    <property type="molecule type" value="Genomic_DNA"/>
</dbReference>
<keyword evidence="2" id="KW-1003">Cell membrane</keyword>
<dbReference type="AlphaFoldDB" id="A0A2C6CTH7"/>
<dbReference type="InterPro" id="IPR000045">
    <property type="entry name" value="Prepilin_IV_endopep_pep"/>
</dbReference>
<dbReference type="PANTHER" id="PTHR36506">
    <property type="entry name" value="PREFLAGELLIN PEPTIDASE"/>
    <property type="match status" value="1"/>
</dbReference>
<dbReference type="OrthoDB" id="5687582at2"/>
<dbReference type="PANTHER" id="PTHR36506:SF1">
    <property type="entry name" value="PREFLAGELLIN PEPTIDASE"/>
    <property type="match status" value="1"/>
</dbReference>
<dbReference type="Pfam" id="PF01478">
    <property type="entry name" value="Peptidase_A24"/>
    <property type="match status" value="1"/>
</dbReference>
<keyword evidence="4 6" id="KW-1133">Transmembrane helix</keyword>
<evidence type="ECO:0000256" key="6">
    <source>
        <dbReference type="SAM" id="Phobius"/>
    </source>
</evidence>
<dbReference type="InterPro" id="IPR052218">
    <property type="entry name" value="Preflagellin_Peptidase"/>
</dbReference>
<protein>
    <recommendedName>
        <fullName evidence="7">Prepilin type IV endopeptidase peptidase domain-containing protein</fullName>
    </recommendedName>
</protein>
<dbReference type="STRING" id="1111728.GCA_000427805_01731"/>
<dbReference type="GO" id="GO:0005886">
    <property type="term" value="C:plasma membrane"/>
    <property type="evidence" value="ECO:0007669"/>
    <property type="project" value="UniProtKB-SubCell"/>
</dbReference>
<sequence>MLMYLSCLGYSVISLCLFYAIYTDVKFRKIFNKIPLTIIFVSVLLILFTELKISYISVVVIFISGFLLSVYNFWGAGDAKFCFALSLSLPGEYIPTFLLFTSLAGGILAVIMLAIPRLKGKYKSVPYGIALSLGYMATMLVL</sequence>
<evidence type="ECO:0000256" key="2">
    <source>
        <dbReference type="ARBA" id="ARBA00022475"/>
    </source>
</evidence>
<dbReference type="GO" id="GO:0004190">
    <property type="term" value="F:aspartic-type endopeptidase activity"/>
    <property type="evidence" value="ECO:0007669"/>
    <property type="project" value="InterPro"/>
</dbReference>
<accession>A0A2C6CTH7</accession>
<evidence type="ECO:0000256" key="1">
    <source>
        <dbReference type="ARBA" id="ARBA00004651"/>
    </source>
</evidence>
<proteinExistence type="predicted"/>
<evidence type="ECO:0000256" key="4">
    <source>
        <dbReference type="ARBA" id="ARBA00022989"/>
    </source>
</evidence>
<evidence type="ECO:0000256" key="3">
    <source>
        <dbReference type="ARBA" id="ARBA00022692"/>
    </source>
</evidence>
<evidence type="ECO:0000256" key="5">
    <source>
        <dbReference type="ARBA" id="ARBA00023136"/>
    </source>
</evidence>
<feature type="transmembrane region" description="Helical" evidence="6">
    <location>
        <begin position="30"/>
        <end position="48"/>
    </location>
</feature>
<gene>
    <name evidence="8" type="ORF">CRN84_11675</name>
</gene>
<evidence type="ECO:0000313" key="9">
    <source>
        <dbReference type="Proteomes" id="UP000224974"/>
    </source>
</evidence>
<keyword evidence="9" id="KW-1185">Reference proteome</keyword>
<comment type="subcellular location">
    <subcellularLocation>
        <location evidence="1">Cell membrane</location>
        <topology evidence="1">Multi-pass membrane protein</topology>
    </subcellularLocation>
</comment>
<dbReference type="Proteomes" id="UP000224974">
    <property type="component" value="Unassembled WGS sequence"/>
</dbReference>
<feature type="transmembrane region" description="Helical" evidence="6">
    <location>
        <begin position="94"/>
        <end position="115"/>
    </location>
</feature>
<organism evidence="8 9">
    <name type="scientific">Budvicia aquatica</name>
    <dbReference type="NCBI Taxonomy" id="82979"/>
    <lineage>
        <taxon>Bacteria</taxon>
        <taxon>Pseudomonadati</taxon>
        <taxon>Pseudomonadota</taxon>
        <taxon>Gammaproteobacteria</taxon>
        <taxon>Enterobacterales</taxon>
        <taxon>Budviciaceae</taxon>
        <taxon>Budvicia</taxon>
    </lineage>
</organism>
<comment type="caution">
    <text evidence="8">The sequence shown here is derived from an EMBL/GenBank/DDBJ whole genome shotgun (WGS) entry which is preliminary data.</text>
</comment>
<evidence type="ECO:0000313" key="8">
    <source>
        <dbReference type="EMBL" id="PHI29949.1"/>
    </source>
</evidence>
<keyword evidence="5 6" id="KW-0472">Membrane</keyword>
<reference evidence="9" key="1">
    <citation type="submission" date="2017-09" db="EMBL/GenBank/DDBJ databases">
        <title>FDA dAtabase for Regulatory Grade micrObial Sequences (FDA-ARGOS): Supporting development and validation of Infectious Disease Dx tests.</title>
        <authorList>
            <person name="Minogue T."/>
            <person name="Wolcott M."/>
            <person name="Wasieloski L."/>
            <person name="Aguilar W."/>
            <person name="Moore D."/>
            <person name="Tallon L."/>
            <person name="Sadzewicz L."/>
            <person name="Ott S."/>
            <person name="Zhao X."/>
            <person name="Nagaraj S."/>
            <person name="Vavikolanu K."/>
            <person name="Aluvathingal J."/>
            <person name="Nadendla S."/>
            <person name="Sichtig H."/>
        </authorList>
    </citation>
    <scope>NUCLEOTIDE SEQUENCE [LARGE SCALE GENOMIC DNA]</scope>
    <source>
        <strain evidence="9">FDAARGOS_387</strain>
    </source>
</reference>
<evidence type="ECO:0000259" key="7">
    <source>
        <dbReference type="Pfam" id="PF01478"/>
    </source>
</evidence>
<feature type="transmembrane region" description="Helical" evidence="6">
    <location>
        <begin position="55"/>
        <end position="74"/>
    </location>
</feature>